<comment type="cofactor">
    <cofactor evidence="1">
        <name>a divalent metal cation</name>
        <dbReference type="ChEBI" id="CHEBI:60240"/>
    </cofactor>
</comment>
<dbReference type="AlphaFoldDB" id="A0A9P0LT04"/>
<name>A0A9P0LT04_ACAOB</name>
<evidence type="ECO:0000256" key="6">
    <source>
        <dbReference type="ARBA" id="ARBA00022801"/>
    </source>
</evidence>
<evidence type="ECO:0000256" key="7">
    <source>
        <dbReference type="ARBA" id="ARBA00023242"/>
    </source>
</evidence>
<keyword evidence="11" id="KW-1185">Reference proteome</keyword>
<feature type="domain" description="DDE Tnp4" evidence="9">
    <location>
        <begin position="90"/>
        <end position="199"/>
    </location>
</feature>
<dbReference type="PANTHER" id="PTHR22930">
    <property type="match status" value="1"/>
</dbReference>
<dbReference type="PANTHER" id="PTHR22930:SF269">
    <property type="entry name" value="NUCLEASE HARBI1-LIKE PROTEIN"/>
    <property type="match status" value="1"/>
</dbReference>
<dbReference type="GO" id="GO:0046872">
    <property type="term" value="F:metal ion binding"/>
    <property type="evidence" value="ECO:0007669"/>
    <property type="project" value="UniProtKB-KW"/>
</dbReference>
<keyword evidence="6" id="KW-0378">Hydrolase</keyword>
<dbReference type="EMBL" id="CAKOFQ010007344">
    <property type="protein sequence ID" value="CAH1998901.1"/>
    <property type="molecule type" value="Genomic_DNA"/>
</dbReference>
<evidence type="ECO:0000256" key="3">
    <source>
        <dbReference type="ARBA" id="ARBA00006958"/>
    </source>
</evidence>
<gene>
    <name evidence="10" type="ORF">ACAOBT_LOCUS24662</name>
</gene>
<evidence type="ECO:0000313" key="10">
    <source>
        <dbReference type="EMBL" id="CAH1998901.1"/>
    </source>
</evidence>
<accession>A0A9P0LT04</accession>
<dbReference type="Pfam" id="PF13359">
    <property type="entry name" value="DDE_Tnp_4"/>
    <property type="match status" value="2"/>
</dbReference>
<evidence type="ECO:0000256" key="1">
    <source>
        <dbReference type="ARBA" id="ARBA00001968"/>
    </source>
</evidence>
<sequence length="327" mass="37585">MNTNMRECVSAEERILFTLRYLATGCTFVSLLLYFARGETTVGIIVKETTKIIWDLLNDTYMPLPTVEKWKAIADRFEFLWNLPNCIGAIDGKHIRIQKFANTGSEYFNYKSYHSVVLMACCDADGLFTMIEPGYAGRNSDGGIFRASRIKYWITQGNFEIPSPSPLTHDKKRVPLPYYFVGDEAFPLTRYLMRPYPKRTLDNGSFCLLGDSGYGISPWLLTPFKPAINRQQERFNQLHSRERVTIERLFGQLKMRFPILSNTVRVSSEKVPKIILCCAVLHNVAKYLNDDFNLEEAFEDEPLDEVMYEDEEDDDRNQGEAPGSAKL</sequence>
<protein>
    <recommendedName>
        <fullName evidence="9">DDE Tnp4 domain-containing protein</fullName>
    </recommendedName>
</protein>
<proteinExistence type="inferred from homology"/>
<evidence type="ECO:0000256" key="2">
    <source>
        <dbReference type="ARBA" id="ARBA00004123"/>
    </source>
</evidence>
<comment type="subcellular location">
    <subcellularLocation>
        <location evidence="2">Nucleus</location>
    </subcellularLocation>
</comment>
<keyword evidence="5" id="KW-0479">Metal-binding</keyword>
<feature type="domain" description="DDE Tnp4" evidence="9">
    <location>
        <begin position="207"/>
        <end position="283"/>
    </location>
</feature>
<dbReference type="GO" id="GO:0005634">
    <property type="term" value="C:nucleus"/>
    <property type="evidence" value="ECO:0007669"/>
    <property type="project" value="UniProtKB-SubCell"/>
</dbReference>
<evidence type="ECO:0000256" key="5">
    <source>
        <dbReference type="ARBA" id="ARBA00022723"/>
    </source>
</evidence>
<dbReference type="GO" id="GO:0016787">
    <property type="term" value="F:hydrolase activity"/>
    <property type="evidence" value="ECO:0007669"/>
    <property type="project" value="UniProtKB-KW"/>
</dbReference>
<comment type="similarity">
    <text evidence="3">Belongs to the HARBI1 family.</text>
</comment>
<feature type="compositionally biased region" description="Acidic residues" evidence="8">
    <location>
        <begin position="303"/>
        <end position="315"/>
    </location>
</feature>
<dbReference type="InterPro" id="IPR027806">
    <property type="entry name" value="HARBI1_dom"/>
</dbReference>
<dbReference type="OrthoDB" id="2570778at2759"/>
<evidence type="ECO:0000256" key="8">
    <source>
        <dbReference type="SAM" id="MobiDB-lite"/>
    </source>
</evidence>
<feature type="region of interest" description="Disordered" evidence="8">
    <location>
        <begin position="303"/>
        <end position="327"/>
    </location>
</feature>
<organism evidence="10 11">
    <name type="scientific">Acanthoscelides obtectus</name>
    <name type="common">Bean weevil</name>
    <name type="synonym">Bruchus obtectus</name>
    <dbReference type="NCBI Taxonomy" id="200917"/>
    <lineage>
        <taxon>Eukaryota</taxon>
        <taxon>Metazoa</taxon>
        <taxon>Ecdysozoa</taxon>
        <taxon>Arthropoda</taxon>
        <taxon>Hexapoda</taxon>
        <taxon>Insecta</taxon>
        <taxon>Pterygota</taxon>
        <taxon>Neoptera</taxon>
        <taxon>Endopterygota</taxon>
        <taxon>Coleoptera</taxon>
        <taxon>Polyphaga</taxon>
        <taxon>Cucujiformia</taxon>
        <taxon>Chrysomeloidea</taxon>
        <taxon>Chrysomelidae</taxon>
        <taxon>Bruchinae</taxon>
        <taxon>Bruchini</taxon>
        <taxon>Acanthoscelides</taxon>
    </lineage>
</organism>
<evidence type="ECO:0000256" key="4">
    <source>
        <dbReference type="ARBA" id="ARBA00022722"/>
    </source>
</evidence>
<keyword evidence="7" id="KW-0539">Nucleus</keyword>
<comment type="caution">
    <text evidence="10">The sequence shown here is derived from an EMBL/GenBank/DDBJ whole genome shotgun (WGS) entry which is preliminary data.</text>
</comment>
<keyword evidence="4" id="KW-0540">Nuclease</keyword>
<dbReference type="GO" id="GO:0004518">
    <property type="term" value="F:nuclease activity"/>
    <property type="evidence" value="ECO:0007669"/>
    <property type="project" value="UniProtKB-KW"/>
</dbReference>
<dbReference type="Proteomes" id="UP001152888">
    <property type="component" value="Unassembled WGS sequence"/>
</dbReference>
<dbReference type="InterPro" id="IPR045249">
    <property type="entry name" value="HARBI1-like"/>
</dbReference>
<evidence type="ECO:0000259" key="9">
    <source>
        <dbReference type="Pfam" id="PF13359"/>
    </source>
</evidence>
<evidence type="ECO:0000313" key="11">
    <source>
        <dbReference type="Proteomes" id="UP001152888"/>
    </source>
</evidence>
<reference evidence="10" key="1">
    <citation type="submission" date="2022-03" db="EMBL/GenBank/DDBJ databases">
        <authorList>
            <person name="Sayadi A."/>
        </authorList>
    </citation>
    <scope>NUCLEOTIDE SEQUENCE</scope>
</reference>